<evidence type="ECO:0000256" key="9">
    <source>
        <dbReference type="ARBA" id="ARBA00072088"/>
    </source>
</evidence>
<proteinExistence type="inferred from homology"/>
<keyword evidence="2" id="KW-0813">Transport</keyword>
<feature type="region of interest" description="Disordered" evidence="11">
    <location>
        <begin position="1"/>
        <end position="257"/>
    </location>
</feature>
<evidence type="ECO:0000256" key="7">
    <source>
        <dbReference type="ARBA" id="ARBA00023054"/>
    </source>
</evidence>
<feature type="compositionally biased region" description="Basic and acidic residues" evidence="11">
    <location>
        <begin position="38"/>
        <end position="51"/>
    </location>
</feature>
<dbReference type="EMBL" id="KN847535">
    <property type="protein sequence ID" value="KIW06256.1"/>
    <property type="molecule type" value="Genomic_DNA"/>
</dbReference>
<dbReference type="GO" id="GO:0005096">
    <property type="term" value="F:GTPase activator activity"/>
    <property type="evidence" value="ECO:0007669"/>
    <property type="project" value="UniProtKB-KW"/>
</dbReference>
<dbReference type="FunCoup" id="A0A0D1XU00">
    <property type="interactions" value="171"/>
</dbReference>
<dbReference type="Gene3D" id="1.10.472.80">
    <property type="entry name" value="Ypt/Rab-GAP domain of gyp1p, domain 3"/>
    <property type="match status" value="1"/>
</dbReference>
<evidence type="ECO:0000256" key="10">
    <source>
        <dbReference type="SAM" id="Coils"/>
    </source>
</evidence>
<dbReference type="SMART" id="SM00164">
    <property type="entry name" value="TBC"/>
    <property type="match status" value="1"/>
</dbReference>
<evidence type="ECO:0000256" key="11">
    <source>
        <dbReference type="SAM" id="MobiDB-lite"/>
    </source>
</evidence>
<feature type="compositionally biased region" description="Basic and acidic residues" evidence="11">
    <location>
        <begin position="219"/>
        <end position="244"/>
    </location>
</feature>
<dbReference type="PANTHER" id="PTHR47219">
    <property type="entry name" value="RAB GTPASE-ACTIVATING PROTEIN 1-LIKE"/>
    <property type="match status" value="1"/>
</dbReference>
<sequence>MAAEPTTPTRDDLDMGGMSGSEDTFEDAPDITPRPRAKSPDTSRSLTERRTSSATIEKGPGGSTPATAEDVTTSHPPAMDGASAHTVKENGLIAQEEKAHAVNMSDMDEVNLGGDAQASTAHSRTATQLSAPLAPPEDSSRASSTTRSISPSKTMPPSSDKVSPLPAVTRGFKSPFSWLSRNTSGDKKAQSPPPAQRSPPLTRGRQNTTASADLLVGQFKDEREDEGKRDSRDSLKDRFKEARIAAETGQPYPRDSAHIAEHGGAIAGLIARSQSIGLGVTSPPTMTPEEEKTRTLSSPDTGHGATESEPSTSAPAPVDWDLWQSVVYEGPAAVARTSPEEMEAAIASGIPHPIRGVVWQVLASSKNEDLERLYEELVARGTDKEKAATNGHLSLASTSSKDKDSIASSASSIHSEHSTPATTASAISPQVSPSDQVNDDLSNLQNGLMKVKTKTTKEELSKIQKLEKTIKRDLGSRTAFSKFEGAKDPDGLFSVCKAYALYDEAVGYAQGMNFIAQPLLLNMSRPEAFCLFVRLMSKYGMREMFIQDMPGLHKHLYQFERLLEDFEPAVYCHLNRRGVNANLYATQWFLTLFAYRFPLELVLRVYDLVLSEGLGAILKFGLVLIQRNRETLLEMKDMGQLCTFLKERIFDAYIDKQPSQKSILEAGFFGSGGGDEVYRVDMFVQDATSVKITPDMLQQYTAEWEEKERVEKEREAELESLRTQNSALLQKVRRLEQHVEKVDAEHVQAASELIRIQVENERLQDENETLEGKVEELKRVVERQTEEVEARMKADIEAVKQANQVVHARNRELEEENEETTAALVSLKLEHANLNSELEALRQKWNNMREMLNGK</sequence>
<dbReference type="Gene3D" id="1.10.10.750">
    <property type="entry name" value="Ypt/Rab-GAP domain of gyp1p, domain 1"/>
    <property type="match status" value="1"/>
</dbReference>
<keyword evidence="6" id="KW-0653">Protein transport</keyword>
<feature type="compositionally biased region" description="Polar residues" evidence="11">
    <location>
        <begin position="117"/>
        <end position="130"/>
    </location>
</feature>
<organism evidence="13 14">
    <name type="scientific">Verruconis gallopava</name>
    <dbReference type="NCBI Taxonomy" id="253628"/>
    <lineage>
        <taxon>Eukaryota</taxon>
        <taxon>Fungi</taxon>
        <taxon>Dikarya</taxon>
        <taxon>Ascomycota</taxon>
        <taxon>Pezizomycotina</taxon>
        <taxon>Dothideomycetes</taxon>
        <taxon>Pleosporomycetidae</taxon>
        <taxon>Venturiales</taxon>
        <taxon>Sympoventuriaceae</taxon>
        <taxon>Verruconis</taxon>
    </lineage>
</organism>
<dbReference type="PANTHER" id="PTHR47219:SF9">
    <property type="entry name" value="GTPASE ACTIVATING PROTEIN AND CENTROSOME-ASSOCIATED, ISOFORM B"/>
    <property type="match status" value="1"/>
</dbReference>
<dbReference type="GO" id="GO:0005737">
    <property type="term" value="C:cytoplasm"/>
    <property type="evidence" value="ECO:0007669"/>
    <property type="project" value="UniProtKB-SubCell"/>
</dbReference>
<dbReference type="GO" id="GO:0016192">
    <property type="term" value="P:vesicle-mediated transport"/>
    <property type="evidence" value="ECO:0007669"/>
    <property type="project" value="UniProtKB-KW"/>
</dbReference>
<dbReference type="OrthoDB" id="295078at2759"/>
<dbReference type="HOGENOM" id="CLU_008177_0_0_1"/>
<comment type="similarity">
    <text evidence="8">Belongs to the GYP5 family.</text>
</comment>
<evidence type="ECO:0000313" key="14">
    <source>
        <dbReference type="Proteomes" id="UP000053259"/>
    </source>
</evidence>
<name>A0A0D1XU00_9PEZI</name>
<evidence type="ECO:0000256" key="6">
    <source>
        <dbReference type="ARBA" id="ARBA00022927"/>
    </source>
</evidence>
<dbReference type="GO" id="GO:0015031">
    <property type="term" value="P:protein transport"/>
    <property type="evidence" value="ECO:0007669"/>
    <property type="project" value="UniProtKB-KW"/>
</dbReference>
<feature type="compositionally biased region" description="Polar residues" evidence="11">
    <location>
        <begin position="64"/>
        <end position="75"/>
    </location>
</feature>
<gene>
    <name evidence="13" type="ORF">PV09_02728</name>
</gene>
<dbReference type="InterPro" id="IPR035969">
    <property type="entry name" value="Rab-GAP_TBC_sf"/>
</dbReference>
<keyword evidence="4" id="KW-0963">Cytoplasm</keyword>
<dbReference type="InterPro" id="IPR050302">
    <property type="entry name" value="Rab_GAP_TBC_domain"/>
</dbReference>
<feature type="compositionally biased region" description="Polar residues" evidence="11">
    <location>
        <begin position="420"/>
        <end position="440"/>
    </location>
</feature>
<dbReference type="Proteomes" id="UP000053259">
    <property type="component" value="Unassembled WGS sequence"/>
</dbReference>
<keyword evidence="14" id="KW-1185">Reference proteome</keyword>
<feature type="region of interest" description="Disordered" evidence="11">
    <location>
        <begin position="280"/>
        <end position="317"/>
    </location>
</feature>
<keyword evidence="5" id="KW-0931">ER-Golgi transport</keyword>
<dbReference type="RefSeq" id="XP_016216125.1">
    <property type="nucleotide sequence ID" value="XM_016355819.1"/>
</dbReference>
<protein>
    <recommendedName>
        <fullName evidence="9">GTPase-activating protein GYP5</fullName>
    </recommendedName>
</protein>
<dbReference type="InParanoid" id="A0A0D1XU00"/>
<comment type="subcellular location">
    <subcellularLocation>
        <location evidence="1">Cytoplasm</location>
    </subcellularLocation>
</comment>
<dbReference type="STRING" id="253628.A0A0D1XU00"/>
<dbReference type="PROSITE" id="PS50086">
    <property type="entry name" value="TBC_RABGAP"/>
    <property type="match status" value="1"/>
</dbReference>
<reference evidence="13 14" key="1">
    <citation type="submission" date="2015-01" db="EMBL/GenBank/DDBJ databases">
        <title>The Genome Sequence of Ochroconis gallopava CBS43764.</title>
        <authorList>
            <consortium name="The Broad Institute Genomics Platform"/>
            <person name="Cuomo C."/>
            <person name="de Hoog S."/>
            <person name="Gorbushina A."/>
            <person name="Stielow B."/>
            <person name="Teixiera M."/>
            <person name="Abouelleil A."/>
            <person name="Chapman S.B."/>
            <person name="Priest M."/>
            <person name="Young S.K."/>
            <person name="Wortman J."/>
            <person name="Nusbaum C."/>
            <person name="Birren B."/>
        </authorList>
    </citation>
    <scope>NUCLEOTIDE SEQUENCE [LARGE SCALE GENOMIC DNA]</scope>
    <source>
        <strain evidence="13 14">CBS 43764</strain>
    </source>
</reference>
<keyword evidence="7 10" id="KW-0175">Coiled coil</keyword>
<accession>A0A0D1XU00</accession>
<dbReference type="GeneID" id="27310701"/>
<evidence type="ECO:0000256" key="3">
    <source>
        <dbReference type="ARBA" id="ARBA00022468"/>
    </source>
</evidence>
<evidence type="ECO:0000256" key="4">
    <source>
        <dbReference type="ARBA" id="ARBA00022490"/>
    </source>
</evidence>
<dbReference type="VEuPathDB" id="FungiDB:PV09_02728"/>
<dbReference type="AlphaFoldDB" id="A0A0D1XU00"/>
<feature type="coiled-coil region" evidence="10">
    <location>
        <begin position="711"/>
        <end position="851"/>
    </location>
</feature>
<dbReference type="Gene3D" id="1.10.8.270">
    <property type="entry name" value="putative rabgap domain of human tbc1 domain family member 14 like domains"/>
    <property type="match status" value="1"/>
</dbReference>
<dbReference type="Pfam" id="PF23436">
    <property type="entry name" value="RabGap-TBC_2"/>
    <property type="match status" value="1"/>
</dbReference>
<dbReference type="SUPFAM" id="SSF47923">
    <property type="entry name" value="Ypt/Rab-GAP domain of gyp1p"/>
    <property type="match status" value="2"/>
</dbReference>
<evidence type="ECO:0000313" key="13">
    <source>
        <dbReference type="EMBL" id="KIW06256.1"/>
    </source>
</evidence>
<dbReference type="FunFam" id="1.10.472.80:FF:000044">
    <property type="entry name" value="GTPase-activating protein GYP5"/>
    <property type="match status" value="1"/>
</dbReference>
<keyword evidence="3" id="KW-0343">GTPase activation</keyword>
<dbReference type="InterPro" id="IPR000195">
    <property type="entry name" value="Rab-GAP-TBC_dom"/>
</dbReference>
<evidence type="ECO:0000256" key="2">
    <source>
        <dbReference type="ARBA" id="ARBA00022448"/>
    </source>
</evidence>
<evidence type="ECO:0000256" key="5">
    <source>
        <dbReference type="ARBA" id="ARBA00022892"/>
    </source>
</evidence>
<dbReference type="GO" id="GO:0031267">
    <property type="term" value="F:small GTPase binding"/>
    <property type="evidence" value="ECO:0007669"/>
    <property type="project" value="TreeGrafter"/>
</dbReference>
<evidence type="ECO:0000256" key="1">
    <source>
        <dbReference type="ARBA" id="ARBA00004496"/>
    </source>
</evidence>
<feature type="region of interest" description="Disordered" evidence="11">
    <location>
        <begin position="406"/>
        <end position="440"/>
    </location>
</feature>
<feature type="domain" description="Rab-GAP TBC" evidence="12">
    <location>
        <begin position="349"/>
        <end position="613"/>
    </location>
</feature>
<evidence type="ECO:0000256" key="8">
    <source>
        <dbReference type="ARBA" id="ARBA00061661"/>
    </source>
</evidence>
<evidence type="ECO:0000259" key="12">
    <source>
        <dbReference type="PROSITE" id="PS50086"/>
    </source>
</evidence>
<feature type="compositionally biased region" description="Low complexity" evidence="11">
    <location>
        <begin position="141"/>
        <end position="152"/>
    </location>
</feature>